<keyword evidence="1" id="KW-0732">Signal</keyword>
<dbReference type="OrthoDB" id="8894809at2"/>
<dbReference type="Proteomes" id="UP000215441">
    <property type="component" value="Unassembled WGS sequence"/>
</dbReference>
<proteinExistence type="predicted"/>
<dbReference type="AlphaFoldDB" id="A0A235ETF0"/>
<sequence>MAPTLAGLLLALSYAPGAWAQASCSSDGAPQPVAVFERFINADCEACWTDPATPAPSARGQAVVLDWIVPGALGDDAPLSAAANGDALARLDTLARPVPARTDVHIAALESAAPAQLRVAQGPPFNDYMGAAITFTPARAARQHGPWRFHLALVESVPAGTDGTAVPRNVVRNMLLGAWDKGKKLSKTEQFKQQEMRPVRIPEGAKPERLRLVGWVQDAQGRVVAAAQSRCQ</sequence>
<protein>
    <submittedName>
        <fullName evidence="2">Uncharacterized protein</fullName>
    </submittedName>
</protein>
<organism evidence="2 3">
    <name type="scientific">Acidovorax kalamii</name>
    <dbReference type="NCBI Taxonomy" id="2004485"/>
    <lineage>
        <taxon>Bacteria</taxon>
        <taxon>Pseudomonadati</taxon>
        <taxon>Pseudomonadota</taxon>
        <taxon>Betaproteobacteria</taxon>
        <taxon>Burkholderiales</taxon>
        <taxon>Comamonadaceae</taxon>
        <taxon>Acidovorax</taxon>
    </lineage>
</organism>
<dbReference type="EMBL" id="NOIG01000001">
    <property type="protein sequence ID" value="OYD52300.1"/>
    <property type="molecule type" value="Genomic_DNA"/>
</dbReference>
<feature type="chain" id="PRO_5013167222" evidence="1">
    <location>
        <begin position="21"/>
        <end position="232"/>
    </location>
</feature>
<evidence type="ECO:0000313" key="3">
    <source>
        <dbReference type="Proteomes" id="UP000215441"/>
    </source>
</evidence>
<feature type="signal peptide" evidence="1">
    <location>
        <begin position="1"/>
        <end position="20"/>
    </location>
</feature>
<comment type="caution">
    <text evidence="2">The sequence shown here is derived from an EMBL/GenBank/DDBJ whole genome shotgun (WGS) entry which is preliminary data.</text>
</comment>
<evidence type="ECO:0000313" key="2">
    <source>
        <dbReference type="EMBL" id="OYD52300.1"/>
    </source>
</evidence>
<reference evidence="2 3" key="1">
    <citation type="submission" date="2017-07" db="EMBL/GenBank/DDBJ databases">
        <title>Acidovorax KNDSW TSA 6 genome sequence and assembly.</title>
        <authorList>
            <person name="Mayilraj S."/>
        </authorList>
    </citation>
    <scope>NUCLEOTIDE SEQUENCE [LARGE SCALE GENOMIC DNA]</scope>
    <source>
        <strain evidence="2 3">KNDSW-TSA6</strain>
    </source>
</reference>
<keyword evidence="3" id="KW-1185">Reference proteome</keyword>
<evidence type="ECO:0000256" key="1">
    <source>
        <dbReference type="SAM" id="SignalP"/>
    </source>
</evidence>
<name>A0A235ETF0_9BURK</name>
<accession>A0A235ETF0</accession>
<gene>
    <name evidence="2" type="ORF">CBY09_00475</name>
</gene>